<keyword evidence="9" id="KW-0472">Membrane</keyword>
<name>A0A164WNR3_DAUCS</name>
<feature type="region of interest" description="Disordered" evidence="8">
    <location>
        <begin position="298"/>
        <end position="318"/>
    </location>
</feature>
<dbReference type="Gramene" id="KZM92038">
    <property type="protein sequence ID" value="KZM92038"/>
    <property type="gene ID" value="DCAR_020597"/>
</dbReference>
<dbReference type="Pfam" id="PF00170">
    <property type="entry name" value="bZIP_1"/>
    <property type="match status" value="1"/>
</dbReference>
<dbReference type="CDD" id="cd14704">
    <property type="entry name" value="bZIP_HY5-like"/>
    <property type="match status" value="1"/>
</dbReference>
<feature type="compositionally biased region" description="Basic and acidic residues" evidence="8">
    <location>
        <begin position="299"/>
        <end position="312"/>
    </location>
</feature>
<evidence type="ECO:0000256" key="8">
    <source>
        <dbReference type="SAM" id="MobiDB-lite"/>
    </source>
</evidence>
<dbReference type="AlphaFoldDB" id="A0A164WNR3"/>
<evidence type="ECO:0000256" key="9">
    <source>
        <dbReference type="SAM" id="Phobius"/>
    </source>
</evidence>
<organism evidence="11">
    <name type="scientific">Daucus carota subsp. sativus</name>
    <name type="common">Carrot</name>
    <dbReference type="NCBI Taxonomy" id="79200"/>
    <lineage>
        <taxon>Eukaryota</taxon>
        <taxon>Viridiplantae</taxon>
        <taxon>Streptophyta</taxon>
        <taxon>Embryophyta</taxon>
        <taxon>Tracheophyta</taxon>
        <taxon>Spermatophyta</taxon>
        <taxon>Magnoliopsida</taxon>
        <taxon>eudicotyledons</taxon>
        <taxon>Gunneridae</taxon>
        <taxon>Pentapetalae</taxon>
        <taxon>asterids</taxon>
        <taxon>campanulids</taxon>
        <taxon>Apiales</taxon>
        <taxon>Apiaceae</taxon>
        <taxon>Apioideae</taxon>
        <taxon>Scandiceae</taxon>
        <taxon>Daucinae</taxon>
        <taxon>Daucus</taxon>
        <taxon>Daucus sect. Daucus</taxon>
    </lineage>
</organism>
<keyword evidence="5" id="KW-0238">DNA-binding</keyword>
<reference evidence="12" key="2">
    <citation type="submission" date="2022-03" db="EMBL/GenBank/DDBJ databases">
        <title>Draft title - Genomic analysis of global carrot germplasm unveils the trajectory of domestication and the origin of high carotenoid orange carrot.</title>
        <authorList>
            <person name="Iorizzo M."/>
            <person name="Ellison S."/>
            <person name="Senalik D."/>
            <person name="Macko-Podgorni A."/>
            <person name="Grzebelus D."/>
            <person name="Bostan H."/>
            <person name="Rolling W."/>
            <person name="Curaba J."/>
            <person name="Simon P."/>
        </authorList>
    </citation>
    <scope>NUCLEOTIDE SEQUENCE</scope>
    <source>
        <tissue evidence="12">Leaf</tissue>
    </source>
</reference>
<dbReference type="SUPFAM" id="SSF57959">
    <property type="entry name" value="Leucine zipper domain"/>
    <property type="match status" value="1"/>
</dbReference>
<feature type="domain" description="BZIP" evidence="10">
    <location>
        <begin position="187"/>
        <end position="247"/>
    </location>
</feature>
<dbReference type="OrthoDB" id="295274at2759"/>
<dbReference type="Proteomes" id="UP000077755">
    <property type="component" value="Chromosome 6"/>
</dbReference>
<evidence type="ECO:0000313" key="13">
    <source>
        <dbReference type="Proteomes" id="UP000077755"/>
    </source>
</evidence>
<dbReference type="InterPro" id="IPR004827">
    <property type="entry name" value="bZIP"/>
</dbReference>
<evidence type="ECO:0000256" key="1">
    <source>
        <dbReference type="ARBA" id="ARBA00004123"/>
    </source>
</evidence>
<comment type="subcellular location">
    <subcellularLocation>
        <location evidence="2">Endoplasmic reticulum membrane</location>
        <topology evidence="2">Single-pass membrane protein</topology>
    </subcellularLocation>
    <subcellularLocation>
        <location evidence="1">Nucleus</location>
    </subcellularLocation>
</comment>
<dbReference type="PANTHER" id="PTHR47416:SF3">
    <property type="entry name" value="BZIP TRANSCRIPTION FACTOR 17-RELATED"/>
    <property type="match status" value="1"/>
</dbReference>
<feature type="transmembrane region" description="Helical" evidence="9">
    <location>
        <begin position="322"/>
        <end position="344"/>
    </location>
</feature>
<evidence type="ECO:0000259" key="10">
    <source>
        <dbReference type="PROSITE" id="PS50217"/>
    </source>
</evidence>
<dbReference type="OMA" id="NGMCPPH"/>
<dbReference type="EMBL" id="CP093348">
    <property type="protein sequence ID" value="WOH06337.1"/>
    <property type="molecule type" value="Genomic_DNA"/>
</dbReference>
<accession>A0A164WNR3</accession>
<feature type="compositionally biased region" description="Basic and acidic residues" evidence="8">
    <location>
        <begin position="613"/>
        <end position="625"/>
    </location>
</feature>
<gene>
    <name evidence="11" type="ORF">DCAR_020597</name>
    <name evidence="12" type="ORF">DCAR_0625762</name>
</gene>
<evidence type="ECO:0000256" key="2">
    <source>
        <dbReference type="ARBA" id="ARBA00004389"/>
    </source>
</evidence>
<protein>
    <recommendedName>
        <fullName evidence="10">BZIP domain-containing protein</fullName>
    </recommendedName>
</protein>
<dbReference type="PANTHER" id="PTHR47416">
    <property type="entry name" value="BASIC-LEUCINE ZIPPER TRANSCRIPTION FACTOR F-RELATED"/>
    <property type="match status" value="1"/>
</dbReference>
<keyword evidence="9" id="KW-0812">Transmembrane</keyword>
<keyword evidence="4" id="KW-0805">Transcription regulation</keyword>
<dbReference type="GO" id="GO:0003677">
    <property type="term" value="F:DNA binding"/>
    <property type="evidence" value="ECO:0007669"/>
    <property type="project" value="UniProtKB-KW"/>
</dbReference>
<dbReference type="PROSITE" id="PS50217">
    <property type="entry name" value="BZIP"/>
    <property type="match status" value="1"/>
</dbReference>
<feature type="compositionally biased region" description="Basic and acidic residues" evidence="8">
    <location>
        <begin position="170"/>
        <end position="182"/>
    </location>
</feature>
<sequence>MADPAFDDPIPNLDTLPIPDDPFLSDDLAFSDHYYDDVLNFNLDDLDLDNLLNSINPSSNSIQPDSFHDDANHLDFSSSDVVVDISGGKSSDNSKCLNNPSSENSNSRDFCQEFGNNDFGGSGPVSSQGSDDCVRSFDNSPASGNRVVDHKRKKEEEEGNSVIRTIKSRRSNEVTDRLKSNEGDDEDEKKKARLIRNRESAHLSRQKKKQYIEELEDKVRAMHSTIQDLNARISYFVAENNTLKQQMNCGSIGPQPMGMYPTPAMAPMGFPWAPYPPYYMKPQGSQVPLVPIPRLKPKVQHDKISKNGESKRKEGRSKTKKVASVSFLGFLFFILLFGGLVPMVSVKHGGLTGMWLGRSDYEENRFGQEHHVGKVLVVNGTDHDSGTRFSGKNLDNGNMKNYDSNFDCHRGHFGAARANMKQTSSEDFAPSGNVSDRLVASLYVPRNDKLVKIDGNLIIHSVLASEKAKLSNEDGQTKNGKNSLAVPSSLAPAISYPGGQNIENLPHLYRSTAGHKVLPSGKDDPNSAPRNGELQQWFLEGLGGPVLRSGMCTEVFQFDVSPTPGSITPANSVRNVSVEEKRNSTHLNKGQNRKILRGLPIPLPGSANNISEESGRSNSKKDKSNRNSTYSPMIVSVLVDPREAGDFGADGMLGTKPLSRIFVVVLLDSVKYVTYSCMLPFKGSNMLGTA</sequence>
<feature type="region of interest" description="Disordered" evidence="8">
    <location>
        <begin position="88"/>
        <end position="191"/>
    </location>
</feature>
<dbReference type="GO" id="GO:0005634">
    <property type="term" value="C:nucleus"/>
    <property type="evidence" value="ECO:0007669"/>
    <property type="project" value="UniProtKB-SubCell"/>
</dbReference>
<dbReference type="STRING" id="79200.A0A164WNR3"/>
<dbReference type="GO" id="GO:0003700">
    <property type="term" value="F:DNA-binding transcription factor activity"/>
    <property type="evidence" value="ECO:0007669"/>
    <property type="project" value="InterPro"/>
</dbReference>
<evidence type="ECO:0000256" key="5">
    <source>
        <dbReference type="ARBA" id="ARBA00023125"/>
    </source>
</evidence>
<comment type="similarity">
    <text evidence="3">Belongs to the bZIP family.</text>
</comment>
<evidence type="ECO:0000256" key="6">
    <source>
        <dbReference type="ARBA" id="ARBA00023163"/>
    </source>
</evidence>
<dbReference type="Gene3D" id="1.20.5.170">
    <property type="match status" value="1"/>
</dbReference>
<dbReference type="EMBL" id="LNRQ01000006">
    <property type="protein sequence ID" value="KZM92038.1"/>
    <property type="molecule type" value="Genomic_DNA"/>
</dbReference>
<dbReference type="SMART" id="SM00338">
    <property type="entry name" value="BRLZ"/>
    <property type="match status" value="1"/>
</dbReference>
<evidence type="ECO:0000256" key="4">
    <source>
        <dbReference type="ARBA" id="ARBA00023015"/>
    </source>
</evidence>
<feature type="compositionally biased region" description="Polar residues" evidence="8">
    <location>
        <begin position="93"/>
        <end position="109"/>
    </location>
</feature>
<evidence type="ECO:0000256" key="3">
    <source>
        <dbReference type="ARBA" id="ARBA00007163"/>
    </source>
</evidence>
<evidence type="ECO:0000256" key="7">
    <source>
        <dbReference type="ARBA" id="ARBA00023242"/>
    </source>
</evidence>
<proteinExistence type="inferred from homology"/>
<keyword evidence="6" id="KW-0804">Transcription</keyword>
<keyword evidence="9" id="KW-1133">Transmembrane helix</keyword>
<evidence type="ECO:0000313" key="12">
    <source>
        <dbReference type="EMBL" id="WOH06337.1"/>
    </source>
</evidence>
<evidence type="ECO:0000313" key="11">
    <source>
        <dbReference type="EMBL" id="KZM92038.1"/>
    </source>
</evidence>
<feature type="region of interest" description="Disordered" evidence="8">
    <location>
        <begin position="597"/>
        <end position="628"/>
    </location>
</feature>
<dbReference type="GO" id="GO:0005789">
    <property type="term" value="C:endoplasmic reticulum membrane"/>
    <property type="evidence" value="ECO:0007669"/>
    <property type="project" value="UniProtKB-SubCell"/>
</dbReference>
<keyword evidence="7" id="KW-0539">Nucleus</keyword>
<keyword evidence="13" id="KW-1185">Reference proteome</keyword>
<dbReference type="KEGG" id="dcr:108227445"/>
<dbReference type="InterPro" id="IPR046347">
    <property type="entry name" value="bZIP_sf"/>
</dbReference>
<reference evidence="11" key="1">
    <citation type="journal article" date="2016" name="Nat. Genet.">
        <title>A high-quality carrot genome assembly provides new insights into carotenoid accumulation and asterid genome evolution.</title>
        <authorList>
            <person name="Iorizzo M."/>
            <person name="Ellison S."/>
            <person name="Senalik D."/>
            <person name="Zeng P."/>
            <person name="Satapoomin P."/>
            <person name="Huang J."/>
            <person name="Bowman M."/>
            <person name="Iovene M."/>
            <person name="Sanseverino W."/>
            <person name="Cavagnaro P."/>
            <person name="Yildiz M."/>
            <person name="Macko-Podgorni A."/>
            <person name="Moranska E."/>
            <person name="Grzebelus E."/>
            <person name="Grzebelus D."/>
            <person name="Ashrafi H."/>
            <person name="Zheng Z."/>
            <person name="Cheng S."/>
            <person name="Spooner D."/>
            <person name="Van Deynze A."/>
            <person name="Simon P."/>
        </authorList>
    </citation>
    <scope>NUCLEOTIDE SEQUENCE [LARGE SCALE GENOMIC DNA]</scope>
    <source>
        <tissue evidence="11">Leaf</tissue>
    </source>
</reference>